<gene>
    <name evidence="1" type="ORF">S01H1_86022</name>
</gene>
<proteinExistence type="predicted"/>
<dbReference type="AlphaFoldDB" id="X0Y730"/>
<sequence length="51" mass="6202">DQSAYRDIHTWATAYRKQYALYKYIRPIYNPSYRLGEFWKTHLFGGLLDVD</sequence>
<organism evidence="1">
    <name type="scientific">marine sediment metagenome</name>
    <dbReference type="NCBI Taxonomy" id="412755"/>
    <lineage>
        <taxon>unclassified sequences</taxon>
        <taxon>metagenomes</taxon>
        <taxon>ecological metagenomes</taxon>
    </lineage>
</organism>
<evidence type="ECO:0000313" key="1">
    <source>
        <dbReference type="EMBL" id="GAG44503.1"/>
    </source>
</evidence>
<feature type="non-terminal residue" evidence="1">
    <location>
        <position position="1"/>
    </location>
</feature>
<accession>X0Y730</accession>
<feature type="non-terminal residue" evidence="1">
    <location>
        <position position="51"/>
    </location>
</feature>
<comment type="caution">
    <text evidence="1">The sequence shown here is derived from an EMBL/GenBank/DDBJ whole genome shotgun (WGS) entry which is preliminary data.</text>
</comment>
<name>X0Y730_9ZZZZ</name>
<protein>
    <submittedName>
        <fullName evidence="1">Uncharacterized protein</fullName>
    </submittedName>
</protein>
<reference evidence="1" key="1">
    <citation type="journal article" date="2014" name="Front. Microbiol.">
        <title>High frequency of phylogenetically diverse reductive dehalogenase-homologous genes in deep subseafloor sedimentary metagenomes.</title>
        <authorList>
            <person name="Kawai M."/>
            <person name="Futagami T."/>
            <person name="Toyoda A."/>
            <person name="Takaki Y."/>
            <person name="Nishi S."/>
            <person name="Hori S."/>
            <person name="Arai W."/>
            <person name="Tsubouchi T."/>
            <person name="Morono Y."/>
            <person name="Uchiyama I."/>
            <person name="Ito T."/>
            <person name="Fujiyama A."/>
            <person name="Inagaki F."/>
            <person name="Takami H."/>
        </authorList>
    </citation>
    <scope>NUCLEOTIDE SEQUENCE</scope>
    <source>
        <strain evidence="1">Expedition CK06-06</strain>
    </source>
</reference>
<dbReference type="EMBL" id="BARS01059354">
    <property type="protein sequence ID" value="GAG44503.1"/>
    <property type="molecule type" value="Genomic_DNA"/>
</dbReference>